<protein>
    <submittedName>
        <fullName evidence="1">Tetratricopeptide (TPR) repeat protein</fullName>
    </submittedName>
</protein>
<evidence type="ECO:0000313" key="2">
    <source>
        <dbReference type="Proteomes" id="UP000517916"/>
    </source>
</evidence>
<accession>A0ABR6BBK0</accession>
<keyword evidence="2" id="KW-1185">Reference proteome</keyword>
<organism evidence="1 2">
    <name type="scientific">Kutzneria viridogrisea</name>
    <dbReference type="NCBI Taxonomy" id="47990"/>
    <lineage>
        <taxon>Bacteria</taxon>
        <taxon>Bacillati</taxon>
        <taxon>Actinomycetota</taxon>
        <taxon>Actinomycetes</taxon>
        <taxon>Pseudonocardiales</taxon>
        <taxon>Pseudonocardiaceae</taxon>
        <taxon>Kutzneria</taxon>
    </lineage>
</organism>
<reference evidence="1 2" key="1">
    <citation type="submission" date="2020-08" db="EMBL/GenBank/DDBJ databases">
        <title>Genomic Encyclopedia of Archaeal and Bacterial Type Strains, Phase II (KMG-II): from individual species to whole genera.</title>
        <authorList>
            <person name="Goeker M."/>
        </authorList>
    </citation>
    <scope>NUCLEOTIDE SEQUENCE [LARGE SCALE GENOMIC DNA]</scope>
    <source>
        <strain evidence="1 2">DSM 43850</strain>
    </source>
</reference>
<comment type="caution">
    <text evidence="1">The sequence shown here is derived from an EMBL/GenBank/DDBJ whole genome shotgun (WGS) entry which is preliminary data.</text>
</comment>
<sequence length="329" mass="35743">MPDYGGRVNLGVSPEEFLTRIRMESPVPARVGWTDVEQVRTTTRALATSENLFGGGLSCDAAAGQLRWAGRLLKAQASNDTKHALLEAVGNLAGVVAFSAFDVGDHQAAARCFQFALWCADEGNSWPLRAATLADMTRQAVYLNNMDDALSLIEYAQVRADRLTATGRAMIWTVHARLLAIIGRHAEARDEVQRADAYFADHAPAEDPPWLVYYDRAEHQGTTARALIPAAVAERRPEQTLDRLVEAVALHSDSYPRSRAFSRTRLAALLMTVGDPREAAAVGHLAIADAAGLHSRRITDELRALDRAAERHGAIAEVAELHHALGAVT</sequence>
<dbReference type="InterPro" id="IPR011990">
    <property type="entry name" value="TPR-like_helical_dom_sf"/>
</dbReference>
<proteinExistence type="predicted"/>
<dbReference type="SUPFAM" id="SSF48452">
    <property type="entry name" value="TPR-like"/>
    <property type="match status" value="1"/>
</dbReference>
<name>A0ABR6BBK0_9PSEU</name>
<evidence type="ECO:0000313" key="1">
    <source>
        <dbReference type="EMBL" id="MBA8924245.1"/>
    </source>
</evidence>
<dbReference type="Proteomes" id="UP000517916">
    <property type="component" value="Unassembled WGS sequence"/>
</dbReference>
<gene>
    <name evidence="1" type="ORF">BC739_001442</name>
</gene>
<dbReference type="RefSeq" id="WP_318296011.1">
    <property type="nucleotide sequence ID" value="NZ_BAAABQ010000086.1"/>
</dbReference>
<dbReference type="EMBL" id="JACJID010000001">
    <property type="protein sequence ID" value="MBA8924245.1"/>
    <property type="molecule type" value="Genomic_DNA"/>
</dbReference>